<dbReference type="Pfam" id="PF04406">
    <property type="entry name" value="TP6A_N"/>
    <property type="match status" value="1"/>
</dbReference>
<sequence length="297" mass="33095">MNFAHGAVTQDLSLTKRDLFYQDVTLFRSQKTVDKLVDDLAATLELDRADLNIRATSKGLVCGSGLVIHLLDGEALRVNDCEGTLIPAGEDIERFEVQPDVSWVLVVEKEAVFQTLCRLQFTRYPGLPGCGLIITGKGYPDIATRQLVKTLSDNLPDEIPIMGLVDGDAYGLDILSVYKYGSQSLRHENEKLAAHRIQWLGVRASELTGLDIPLDILIPITKHDEKKAMTMLQHHGSSLPVEWRKELMRILHRRKKAEIEILTSGGSASQIAEGPRGTSYLVHYICHKILHFVEMSA</sequence>
<name>A0AAD4BWT3_BOLED</name>
<dbReference type="GO" id="GO:0000228">
    <property type="term" value="C:nuclear chromosome"/>
    <property type="evidence" value="ECO:0007669"/>
    <property type="project" value="TreeGrafter"/>
</dbReference>
<dbReference type="Proteomes" id="UP001194468">
    <property type="component" value="Unassembled WGS sequence"/>
</dbReference>
<dbReference type="InterPro" id="IPR013048">
    <property type="entry name" value="Meiotic_Spo11"/>
</dbReference>
<dbReference type="GO" id="GO:0007131">
    <property type="term" value="P:reciprocal meiotic recombination"/>
    <property type="evidence" value="ECO:0007669"/>
    <property type="project" value="TreeGrafter"/>
</dbReference>
<evidence type="ECO:0000256" key="5">
    <source>
        <dbReference type="ARBA" id="ARBA00012895"/>
    </source>
</evidence>
<evidence type="ECO:0000256" key="1">
    <source>
        <dbReference type="ARBA" id="ARBA00000185"/>
    </source>
</evidence>
<evidence type="ECO:0000313" key="15">
    <source>
        <dbReference type="EMBL" id="KAF8441352.1"/>
    </source>
</evidence>
<reference evidence="15" key="1">
    <citation type="submission" date="2019-10" db="EMBL/GenBank/DDBJ databases">
        <authorList>
            <consortium name="DOE Joint Genome Institute"/>
            <person name="Kuo A."/>
            <person name="Miyauchi S."/>
            <person name="Kiss E."/>
            <person name="Drula E."/>
            <person name="Kohler A."/>
            <person name="Sanchez-Garcia M."/>
            <person name="Andreopoulos B."/>
            <person name="Barry K.W."/>
            <person name="Bonito G."/>
            <person name="Buee M."/>
            <person name="Carver A."/>
            <person name="Chen C."/>
            <person name="Cichocki N."/>
            <person name="Clum A."/>
            <person name="Culley D."/>
            <person name="Crous P.W."/>
            <person name="Fauchery L."/>
            <person name="Girlanda M."/>
            <person name="Hayes R."/>
            <person name="Keri Z."/>
            <person name="LaButti K."/>
            <person name="Lipzen A."/>
            <person name="Lombard V."/>
            <person name="Magnuson J."/>
            <person name="Maillard F."/>
            <person name="Morin E."/>
            <person name="Murat C."/>
            <person name="Nolan M."/>
            <person name="Ohm R."/>
            <person name="Pangilinan J."/>
            <person name="Pereira M."/>
            <person name="Perotto S."/>
            <person name="Peter M."/>
            <person name="Riley R."/>
            <person name="Sitrit Y."/>
            <person name="Stielow B."/>
            <person name="Szollosi G."/>
            <person name="Zifcakova L."/>
            <person name="Stursova M."/>
            <person name="Spatafora J.W."/>
            <person name="Tedersoo L."/>
            <person name="Vaario L.-M."/>
            <person name="Yamada A."/>
            <person name="Yan M."/>
            <person name="Wang P."/>
            <person name="Xu J."/>
            <person name="Bruns T."/>
            <person name="Baldrian P."/>
            <person name="Vilgalys R."/>
            <person name="Henrissat B."/>
            <person name="Grigoriev I.V."/>
            <person name="Hibbett D."/>
            <person name="Nagy L.G."/>
            <person name="Martin F.M."/>
        </authorList>
    </citation>
    <scope>NUCLEOTIDE SEQUENCE</scope>
    <source>
        <strain evidence="15">BED1</strain>
    </source>
</reference>
<feature type="domain" description="Spo11/DNA topoisomerase VI subunit A N-terminal" evidence="13">
    <location>
        <begin position="1"/>
        <end position="53"/>
    </location>
</feature>
<dbReference type="PROSITE" id="PS52041">
    <property type="entry name" value="TOPO_IIB"/>
    <property type="match status" value="1"/>
</dbReference>
<feature type="domain" description="Topoisomerase 6 subunit A/Spo11 TOPRIM" evidence="14">
    <location>
        <begin position="103"/>
        <end position="266"/>
    </location>
</feature>
<dbReference type="PANTHER" id="PTHR10848">
    <property type="entry name" value="MEIOTIC RECOMBINATION PROTEIN SPO11"/>
    <property type="match status" value="1"/>
</dbReference>
<keyword evidence="8 12" id="KW-0799">Topoisomerase</keyword>
<dbReference type="Gene3D" id="3.40.1360.10">
    <property type="match status" value="1"/>
</dbReference>
<gene>
    <name evidence="15" type="ORF">L210DRAFT_965513</name>
</gene>
<comment type="cofactor">
    <cofactor evidence="2">
        <name>Mg(2+)</name>
        <dbReference type="ChEBI" id="CHEBI:18420"/>
    </cofactor>
</comment>
<dbReference type="GO" id="GO:0000706">
    <property type="term" value="P:meiotic DNA double-strand break processing"/>
    <property type="evidence" value="ECO:0007669"/>
    <property type="project" value="TreeGrafter"/>
</dbReference>
<keyword evidence="10 12" id="KW-0413">Isomerase</keyword>
<protein>
    <recommendedName>
        <fullName evidence="5">DNA topoisomerase (ATP-hydrolyzing)</fullName>
        <ecNumber evidence="5">5.6.2.2</ecNumber>
    </recommendedName>
</protein>
<dbReference type="GO" id="GO:0003677">
    <property type="term" value="F:DNA binding"/>
    <property type="evidence" value="ECO:0007669"/>
    <property type="project" value="UniProtKB-UniRule"/>
</dbReference>
<dbReference type="PRINTS" id="PR01551">
    <property type="entry name" value="SPO11HOMOLOG"/>
</dbReference>
<dbReference type="InterPro" id="IPR036078">
    <property type="entry name" value="Spo11/TopoVI_A_sf"/>
</dbReference>
<evidence type="ECO:0000256" key="7">
    <source>
        <dbReference type="ARBA" id="ARBA00022842"/>
    </source>
</evidence>
<comment type="catalytic activity">
    <reaction evidence="1 12">
        <text>ATP-dependent breakage, passage and rejoining of double-stranded DNA.</text>
        <dbReference type="EC" id="5.6.2.2"/>
    </reaction>
</comment>
<dbReference type="CDD" id="cd00223">
    <property type="entry name" value="TOPRIM_TopoIIB_SPO"/>
    <property type="match status" value="1"/>
</dbReference>
<dbReference type="GO" id="GO:0005524">
    <property type="term" value="F:ATP binding"/>
    <property type="evidence" value="ECO:0007669"/>
    <property type="project" value="InterPro"/>
</dbReference>
<keyword evidence="16" id="KW-1185">Reference proteome</keyword>
<evidence type="ECO:0000259" key="14">
    <source>
        <dbReference type="Pfam" id="PF21180"/>
    </source>
</evidence>
<accession>A0AAD4BWT3</accession>
<dbReference type="InterPro" id="IPR036388">
    <property type="entry name" value="WH-like_DNA-bd_sf"/>
</dbReference>
<evidence type="ECO:0000256" key="8">
    <source>
        <dbReference type="ARBA" id="ARBA00023029"/>
    </source>
</evidence>
<evidence type="ECO:0000256" key="12">
    <source>
        <dbReference type="PROSITE-ProRule" id="PRU01385"/>
    </source>
</evidence>
<dbReference type="EC" id="5.6.2.2" evidence="5"/>
<evidence type="ECO:0000313" key="16">
    <source>
        <dbReference type="Proteomes" id="UP001194468"/>
    </source>
</evidence>
<evidence type="ECO:0000256" key="3">
    <source>
        <dbReference type="ARBA" id="ARBA00004123"/>
    </source>
</evidence>
<comment type="caution">
    <text evidence="15">The sequence shown here is derived from an EMBL/GenBank/DDBJ whole genome shotgun (WGS) entry which is preliminary data.</text>
</comment>
<evidence type="ECO:0000259" key="13">
    <source>
        <dbReference type="Pfam" id="PF04406"/>
    </source>
</evidence>
<proteinExistence type="inferred from homology"/>
<dbReference type="InterPro" id="IPR034136">
    <property type="entry name" value="TOPRIM_Topo6A/Spo11"/>
</dbReference>
<dbReference type="GO" id="GO:0042138">
    <property type="term" value="P:meiotic DNA double-strand break formation"/>
    <property type="evidence" value="ECO:0007669"/>
    <property type="project" value="InterPro"/>
</dbReference>
<dbReference type="PRINTS" id="PR01550">
    <property type="entry name" value="TOP6AFAMILY"/>
</dbReference>
<evidence type="ECO:0000256" key="4">
    <source>
        <dbReference type="ARBA" id="ARBA00006559"/>
    </source>
</evidence>
<dbReference type="Pfam" id="PF21180">
    <property type="entry name" value="TOP6A-Spo11_Toprim"/>
    <property type="match status" value="1"/>
</dbReference>
<reference evidence="15" key="2">
    <citation type="journal article" date="2020" name="Nat. Commun.">
        <title>Large-scale genome sequencing of mycorrhizal fungi provides insights into the early evolution of symbiotic traits.</title>
        <authorList>
            <person name="Miyauchi S."/>
            <person name="Kiss E."/>
            <person name="Kuo A."/>
            <person name="Drula E."/>
            <person name="Kohler A."/>
            <person name="Sanchez-Garcia M."/>
            <person name="Morin E."/>
            <person name="Andreopoulos B."/>
            <person name="Barry K.W."/>
            <person name="Bonito G."/>
            <person name="Buee M."/>
            <person name="Carver A."/>
            <person name="Chen C."/>
            <person name="Cichocki N."/>
            <person name="Clum A."/>
            <person name="Culley D."/>
            <person name="Crous P.W."/>
            <person name="Fauchery L."/>
            <person name="Girlanda M."/>
            <person name="Hayes R.D."/>
            <person name="Keri Z."/>
            <person name="LaButti K."/>
            <person name="Lipzen A."/>
            <person name="Lombard V."/>
            <person name="Magnuson J."/>
            <person name="Maillard F."/>
            <person name="Murat C."/>
            <person name="Nolan M."/>
            <person name="Ohm R.A."/>
            <person name="Pangilinan J."/>
            <person name="Pereira M.F."/>
            <person name="Perotto S."/>
            <person name="Peter M."/>
            <person name="Pfister S."/>
            <person name="Riley R."/>
            <person name="Sitrit Y."/>
            <person name="Stielow J.B."/>
            <person name="Szollosi G."/>
            <person name="Zifcakova L."/>
            <person name="Stursova M."/>
            <person name="Spatafora J.W."/>
            <person name="Tedersoo L."/>
            <person name="Vaario L.M."/>
            <person name="Yamada A."/>
            <person name="Yan M."/>
            <person name="Wang P."/>
            <person name="Xu J."/>
            <person name="Bruns T."/>
            <person name="Baldrian P."/>
            <person name="Vilgalys R."/>
            <person name="Dunand C."/>
            <person name="Henrissat B."/>
            <person name="Grigoriev I.V."/>
            <person name="Hibbett D."/>
            <person name="Nagy L.G."/>
            <person name="Martin F.M."/>
        </authorList>
    </citation>
    <scope>NUCLEOTIDE SEQUENCE</scope>
    <source>
        <strain evidence="15">BED1</strain>
    </source>
</reference>
<comment type="subcellular location">
    <subcellularLocation>
        <location evidence="3">Nucleus</location>
    </subcellularLocation>
</comment>
<dbReference type="Gene3D" id="1.10.10.10">
    <property type="entry name" value="Winged helix-like DNA-binding domain superfamily/Winged helix DNA-binding domain"/>
    <property type="match status" value="1"/>
</dbReference>
<keyword evidence="6" id="KW-0479">Metal-binding</keyword>
<feature type="active site" description="O-(5'-phospho-DNA)-tyrosine intermediate" evidence="12">
    <location>
        <position position="21"/>
    </location>
</feature>
<evidence type="ECO:0000256" key="11">
    <source>
        <dbReference type="ARBA" id="ARBA00023242"/>
    </source>
</evidence>
<dbReference type="PANTHER" id="PTHR10848:SF0">
    <property type="entry name" value="MEIOTIC RECOMBINATION PROTEIN SPO11"/>
    <property type="match status" value="1"/>
</dbReference>
<keyword evidence="7" id="KW-0460">Magnesium</keyword>
<dbReference type="InterPro" id="IPR013049">
    <property type="entry name" value="Spo11/TopoVI_A_N"/>
</dbReference>
<dbReference type="GO" id="GO:0003918">
    <property type="term" value="F:DNA topoisomerase type II (double strand cut, ATP-hydrolyzing) activity"/>
    <property type="evidence" value="ECO:0007669"/>
    <property type="project" value="UniProtKB-UniRule"/>
</dbReference>
<keyword evidence="11" id="KW-0539">Nucleus</keyword>
<dbReference type="AlphaFoldDB" id="A0AAD4BWT3"/>
<comment type="similarity">
    <text evidence="4 12">Belongs to the TOP6A family.</text>
</comment>
<organism evidence="15 16">
    <name type="scientific">Boletus edulis BED1</name>
    <dbReference type="NCBI Taxonomy" id="1328754"/>
    <lineage>
        <taxon>Eukaryota</taxon>
        <taxon>Fungi</taxon>
        <taxon>Dikarya</taxon>
        <taxon>Basidiomycota</taxon>
        <taxon>Agaricomycotina</taxon>
        <taxon>Agaricomycetes</taxon>
        <taxon>Agaricomycetidae</taxon>
        <taxon>Boletales</taxon>
        <taxon>Boletineae</taxon>
        <taxon>Boletaceae</taxon>
        <taxon>Boletoideae</taxon>
        <taxon>Boletus</taxon>
    </lineage>
</organism>
<evidence type="ECO:0000256" key="6">
    <source>
        <dbReference type="ARBA" id="ARBA00022723"/>
    </source>
</evidence>
<dbReference type="InterPro" id="IPR002815">
    <property type="entry name" value="Spo11/TopoVI_A"/>
</dbReference>
<keyword evidence="9 12" id="KW-0238">DNA-binding</keyword>
<evidence type="ECO:0000256" key="9">
    <source>
        <dbReference type="ARBA" id="ARBA00023125"/>
    </source>
</evidence>
<dbReference type="SUPFAM" id="SSF56726">
    <property type="entry name" value="DNA topoisomerase IV, alpha subunit"/>
    <property type="match status" value="1"/>
</dbReference>
<dbReference type="EMBL" id="WHUW01000010">
    <property type="protein sequence ID" value="KAF8441352.1"/>
    <property type="molecule type" value="Genomic_DNA"/>
</dbReference>
<evidence type="ECO:0000256" key="10">
    <source>
        <dbReference type="ARBA" id="ARBA00023235"/>
    </source>
</evidence>
<dbReference type="GO" id="GO:0046872">
    <property type="term" value="F:metal ion binding"/>
    <property type="evidence" value="ECO:0007669"/>
    <property type="project" value="UniProtKB-KW"/>
</dbReference>
<evidence type="ECO:0000256" key="2">
    <source>
        <dbReference type="ARBA" id="ARBA00001946"/>
    </source>
</evidence>